<evidence type="ECO:0000256" key="1">
    <source>
        <dbReference type="SAM" id="Coils"/>
    </source>
</evidence>
<keyword evidence="1" id="KW-0175">Coiled coil</keyword>
<name>A0AAV6WSA9_9LAMI</name>
<dbReference type="EMBL" id="WHWC01000011">
    <property type="protein sequence ID" value="KAG8373446.1"/>
    <property type="molecule type" value="Genomic_DNA"/>
</dbReference>
<proteinExistence type="predicted"/>
<evidence type="ECO:0000313" key="2">
    <source>
        <dbReference type="EMBL" id="KAG8373446.1"/>
    </source>
</evidence>
<gene>
    <name evidence="2" type="ORF">BUALT_Bualt11G0025100</name>
</gene>
<dbReference type="AlphaFoldDB" id="A0AAV6WSA9"/>
<reference evidence="2" key="1">
    <citation type="submission" date="2019-10" db="EMBL/GenBank/DDBJ databases">
        <authorList>
            <person name="Zhang R."/>
            <person name="Pan Y."/>
            <person name="Wang J."/>
            <person name="Ma R."/>
            <person name="Yu S."/>
        </authorList>
    </citation>
    <scope>NUCLEOTIDE SEQUENCE</scope>
    <source>
        <strain evidence="2">LA-IB0</strain>
        <tissue evidence="2">Leaf</tissue>
    </source>
</reference>
<accession>A0AAV6WSA9</accession>
<sequence length="138" mass="15877">MVKFKNVIDFRGMPGNVDFDKVVPLSQYKAQVEEANTSVMCYGGDRLPAKDDVIEIRPAENENIAAAENLIGRLAETEVRLERARAREAELSRQLDEMKKFVVVMEIVETYLRRRYREQQDHLVRLYSSPSSLLVSSK</sequence>
<protein>
    <submittedName>
        <fullName evidence="2">Uncharacterized protein</fullName>
    </submittedName>
</protein>
<dbReference type="Proteomes" id="UP000826271">
    <property type="component" value="Unassembled WGS sequence"/>
</dbReference>
<comment type="caution">
    <text evidence="2">The sequence shown here is derived from an EMBL/GenBank/DDBJ whole genome shotgun (WGS) entry which is preliminary data.</text>
</comment>
<keyword evidence="3" id="KW-1185">Reference proteome</keyword>
<evidence type="ECO:0000313" key="3">
    <source>
        <dbReference type="Proteomes" id="UP000826271"/>
    </source>
</evidence>
<organism evidence="2 3">
    <name type="scientific">Buddleja alternifolia</name>
    <dbReference type="NCBI Taxonomy" id="168488"/>
    <lineage>
        <taxon>Eukaryota</taxon>
        <taxon>Viridiplantae</taxon>
        <taxon>Streptophyta</taxon>
        <taxon>Embryophyta</taxon>
        <taxon>Tracheophyta</taxon>
        <taxon>Spermatophyta</taxon>
        <taxon>Magnoliopsida</taxon>
        <taxon>eudicotyledons</taxon>
        <taxon>Gunneridae</taxon>
        <taxon>Pentapetalae</taxon>
        <taxon>asterids</taxon>
        <taxon>lamiids</taxon>
        <taxon>Lamiales</taxon>
        <taxon>Scrophulariaceae</taxon>
        <taxon>Buddlejeae</taxon>
        <taxon>Buddleja</taxon>
    </lineage>
</organism>
<feature type="coiled-coil region" evidence="1">
    <location>
        <begin position="67"/>
        <end position="101"/>
    </location>
</feature>